<proteinExistence type="predicted"/>
<dbReference type="Proteomes" id="UP000182227">
    <property type="component" value="Unassembled WGS sequence"/>
</dbReference>
<sequence length="105" mass="11336">MSWTYRPISTVRVNSTPPARKIAAKVATRLRSWNRSNGTTGFSALRSAIRKAMPNTAAAAPARNDRRAIASRLRGHGVDVVDARPEDLAPALADHYLAMKAAGKL</sequence>
<name>A0A0U1DVZ3_9MYCO</name>
<accession>A0A0U1DVZ3</accession>
<gene>
    <name evidence="1" type="ORF">BN970_05422</name>
</gene>
<dbReference type="EMBL" id="CTEF01000005">
    <property type="protein sequence ID" value="CQD22804.1"/>
    <property type="molecule type" value="Genomic_DNA"/>
</dbReference>
<evidence type="ECO:0000313" key="2">
    <source>
        <dbReference type="Proteomes" id="UP000182227"/>
    </source>
</evidence>
<protein>
    <submittedName>
        <fullName evidence="1">Membrane protein</fullName>
    </submittedName>
</protein>
<organism evidence="1 2">
    <name type="scientific">Mycolicibacterium conceptionense</name>
    <dbReference type="NCBI Taxonomy" id="451644"/>
    <lineage>
        <taxon>Bacteria</taxon>
        <taxon>Bacillati</taxon>
        <taxon>Actinomycetota</taxon>
        <taxon>Actinomycetes</taxon>
        <taxon>Mycobacteriales</taxon>
        <taxon>Mycobacteriaceae</taxon>
        <taxon>Mycolicibacterium</taxon>
    </lineage>
</organism>
<evidence type="ECO:0000313" key="1">
    <source>
        <dbReference type="EMBL" id="CQD22804.1"/>
    </source>
</evidence>
<reference evidence="1 2" key="1">
    <citation type="submission" date="2015-03" db="EMBL/GenBank/DDBJ databases">
        <authorList>
            <person name="Murphy D."/>
        </authorList>
    </citation>
    <scope>NUCLEOTIDE SEQUENCE [LARGE SCALE GENOMIC DNA]</scope>
    <source>
        <strain evidence="1 2">D16</strain>
    </source>
</reference>
<dbReference type="AlphaFoldDB" id="A0A0U1DVZ3"/>